<organism evidence="5 6">
    <name type="scientific">Serratia ficaria</name>
    <dbReference type="NCBI Taxonomy" id="61651"/>
    <lineage>
        <taxon>Bacteria</taxon>
        <taxon>Pseudomonadati</taxon>
        <taxon>Pseudomonadota</taxon>
        <taxon>Gammaproteobacteria</taxon>
        <taxon>Enterobacterales</taxon>
        <taxon>Yersiniaceae</taxon>
        <taxon>Serratia</taxon>
    </lineage>
</organism>
<keyword evidence="3" id="KW-0564">Palmitate</keyword>
<dbReference type="PROSITE" id="PS51257">
    <property type="entry name" value="PROKAR_LIPOPROTEIN"/>
    <property type="match status" value="1"/>
</dbReference>
<dbReference type="InterPro" id="IPR010131">
    <property type="entry name" value="MdtP/NodT-like"/>
</dbReference>
<dbReference type="PANTHER" id="PTHR30203">
    <property type="entry name" value="OUTER MEMBRANE CATION EFFLUX PROTEIN"/>
    <property type="match status" value="1"/>
</dbReference>
<keyword evidence="3" id="KW-0449">Lipoprotein</keyword>
<dbReference type="PANTHER" id="PTHR30203:SF32">
    <property type="entry name" value="CATION EFFLUX SYSTEM PROTEIN CUSC"/>
    <property type="match status" value="1"/>
</dbReference>
<dbReference type="NCBIfam" id="TIGR01845">
    <property type="entry name" value="outer_NodT"/>
    <property type="match status" value="1"/>
</dbReference>
<evidence type="ECO:0000313" key="5">
    <source>
        <dbReference type="EMBL" id="SNW01679.1"/>
    </source>
</evidence>
<reference evidence="5 6" key="1">
    <citation type="submission" date="2017-06" db="EMBL/GenBank/DDBJ databases">
        <authorList>
            <consortium name="Pathogen Informatics"/>
        </authorList>
    </citation>
    <scope>NUCLEOTIDE SEQUENCE [LARGE SCALE GENOMIC DNA]</scope>
    <source>
        <strain evidence="5 6">NCTC12148</strain>
    </source>
</reference>
<dbReference type="OrthoDB" id="9770517at2"/>
<dbReference type="Gene3D" id="1.20.1600.10">
    <property type="entry name" value="Outer membrane efflux proteins (OEP)"/>
    <property type="match status" value="1"/>
</dbReference>
<dbReference type="Pfam" id="PF02321">
    <property type="entry name" value="OEP"/>
    <property type="match status" value="2"/>
</dbReference>
<dbReference type="InterPro" id="IPR003423">
    <property type="entry name" value="OMP_efflux"/>
</dbReference>
<comment type="similarity">
    <text evidence="2 3">Belongs to the outer membrane factor (OMF) (TC 1.B.17) family.</text>
</comment>
<keyword evidence="3" id="KW-1134">Transmembrane beta strand</keyword>
<evidence type="ECO:0000313" key="6">
    <source>
        <dbReference type="Proteomes" id="UP000215134"/>
    </source>
</evidence>
<dbReference type="SUPFAM" id="SSF56954">
    <property type="entry name" value="Outer membrane efflux proteins (OEP)"/>
    <property type="match status" value="1"/>
</dbReference>
<dbReference type="GeneID" id="75027682"/>
<name>A0A240C1S2_SERFI</name>
<keyword evidence="3" id="KW-0472">Membrane</keyword>
<sequence>MLQRLISLTLPLLLAGCISLDPDYQRPTAPVPAALPQGAAYAAPDGKLSLSYPDVAWRDYVRHPQLRQVVAMGLNSSRDLREAIANIESARALYGEQRSALFPTINAGADGSRGRALTGSGNATAISQSYEATAGTSAFELDLFGKNGSLSRAAFETYLADSEAAKSTRLTLIADIVTDWVAVAAERSNLAAARQTMDSAKRSLEVTRKNQQNGILSMVDVASADTVYQQARSDVASYTTSAAQAKNALDLVVGQSVPENLLPAGIESLSGIMTDLPTQLSSAVLLNRPDVLEAEHNLKSANANIGSARAAFFPTISLTASGGVGSSELSSLFSHGAGVWSFAPSISLPIFSGGYNTSQLNYTKAQKDLYVATYEKAVQTAFQETADALARKGTIQEQLAAQSGYVAASREYYRLAELRYRHGVDSYLTMLDAQRTLYTAQQSLIAAQQTAYDNQITLYKVLGGGIAAERQGDGVAATQASLSR</sequence>
<dbReference type="GO" id="GO:0009279">
    <property type="term" value="C:cell outer membrane"/>
    <property type="evidence" value="ECO:0007669"/>
    <property type="project" value="UniProtKB-SubCell"/>
</dbReference>
<keyword evidence="6" id="KW-1185">Reference proteome</keyword>
<dbReference type="KEGG" id="sfj:SAMEA4384070_2528"/>
<comment type="subcellular location">
    <subcellularLocation>
        <location evidence="1 3">Cell outer membrane</location>
        <topology evidence="1 3">Lipid-anchor</topology>
    </subcellularLocation>
</comment>
<dbReference type="AlphaFoldDB" id="A0A240C1S2"/>
<evidence type="ECO:0000256" key="3">
    <source>
        <dbReference type="RuleBase" id="RU362097"/>
    </source>
</evidence>
<feature type="coiled-coil region" evidence="4">
    <location>
        <begin position="183"/>
        <end position="210"/>
    </location>
</feature>
<keyword evidence="4" id="KW-0175">Coiled coil</keyword>
<evidence type="ECO:0000256" key="4">
    <source>
        <dbReference type="SAM" id="Coils"/>
    </source>
</evidence>
<dbReference type="Proteomes" id="UP000215134">
    <property type="component" value="Chromosome 1"/>
</dbReference>
<dbReference type="Gene3D" id="2.20.200.10">
    <property type="entry name" value="Outer membrane efflux proteins (OEP)"/>
    <property type="match status" value="1"/>
</dbReference>
<accession>A0A240C1S2</accession>
<gene>
    <name evidence="5" type="primary">oprM</name>
    <name evidence="5" type="ORF">SAMEA4384070_02528</name>
</gene>
<dbReference type="GO" id="GO:0015562">
    <property type="term" value="F:efflux transmembrane transporter activity"/>
    <property type="evidence" value="ECO:0007669"/>
    <property type="project" value="InterPro"/>
</dbReference>
<proteinExistence type="inferred from homology"/>
<dbReference type="EMBL" id="LT906479">
    <property type="protein sequence ID" value="SNW01679.1"/>
    <property type="molecule type" value="Genomic_DNA"/>
</dbReference>
<evidence type="ECO:0000256" key="1">
    <source>
        <dbReference type="ARBA" id="ARBA00004459"/>
    </source>
</evidence>
<protein>
    <submittedName>
        <fullName evidence="5">Outer membrane protein oprM</fullName>
    </submittedName>
</protein>
<dbReference type="STRING" id="1411141.GCA_001590885_00841"/>
<evidence type="ECO:0000256" key="2">
    <source>
        <dbReference type="ARBA" id="ARBA00007613"/>
    </source>
</evidence>
<keyword evidence="3" id="KW-0812">Transmembrane</keyword>
<dbReference type="RefSeq" id="WP_061795266.1">
    <property type="nucleotide sequence ID" value="NZ_CAMIQD010000001.1"/>
</dbReference>